<dbReference type="PANTHER" id="PTHR30336">
    <property type="entry name" value="INNER MEMBRANE PROTEIN, PROBABLE PERMEASE"/>
    <property type="match status" value="1"/>
</dbReference>
<dbReference type="InterPro" id="IPR003848">
    <property type="entry name" value="DUF218"/>
</dbReference>
<organism evidence="2 3">
    <name type="scientific">Monoglobus pectinilyticus</name>
    <dbReference type="NCBI Taxonomy" id="1981510"/>
    <lineage>
        <taxon>Bacteria</taxon>
        <taxon>Bacillati</taxon>
        <taxon>Bacillota</taxon>
        <taxon>Clostridia</taxon>
        <taxon>Monoglobales</taxon>
        <taxon>Monoglobaceae</taxon>
        <taxon>Monoglobus</taxon>
    </lineage>
</organism>
<dbReference type="Gene3D" id="3.40.50.620">
    <property type="entry name" value="HUPs"/>
    <property type="match status" value="1"/>
</dbReference>
<dbReference type="OrthoDB" id="9782395at2"/>
<evidence type="ECO:0000313" key="3">
    <source>
        <dbReference type="Proteomes" id="UP000235589"/>
    </source>
</evidence>
<dbReference type="CDD" id="cd06259">
    <property type="entry name" value="YdcF-like"/>
    <property type="match status" value="1"/>
</dbReference>
<dbReference type="GO" id="GO:0005886">
    <property type="term" value="C:plasma membrane"/>
    <property type="evidence" value="ECO:0007669"/>
    <property type="project" value="TreeGrafter"/>
</dbReference>
<protein>
    <recommendedName>
        <fullName evidence="1">DUF218 domain-containing protein</fullName>
    </recommendedName>
</protein>
<dbReference type="GO" id="GO:0043164">
    <property type="term" value="P:Gram-negative-bacterium-type cell wall biogenesis"/>
    <property type="evidence" value="ECO:0007669"/>
    <property type="project" value="TreeGrafter"/>
</dbReference>
<evidence type="ECO:0000259" key="1">
    <source>
        <dbReference type="Pfam" id="PF02698"/>
    </source>
</evidence>
<dbReference type="GeneID" id="98062340"/>
<dbReference type="RefSeq" id="WP_102365328.1">
    <property type="nucleotide sequence ID" value="NZ_CP020991.1"/>
</dbReference>
<dbReference type="PANTHER" id="PTHR30336:SF4">
    <property type="entry name" value="ENVELOPE BIOGENESIS FACTOR ELYC"/>
    <property type="match status" value="1"/>
</dbReference>
<dbReference type="KEGG" id="mpec:B9O19_00924"/>
<dbReference type="Pfam" id="PF02698">
    <property type="entry name" value="DUF218"/>
    <property type="match status" value="1"/>
</dbReference>
<dbReference type="GO" id="GO:0000270">
    <property type="term" value="P:peptidoglycan metabolic process"/>
    <property type="evidence" value="ECO:0007669"/>
    <property type="project" value="TreeGrafter"/>
</dbReference>
<dbReference type="InterPro" id="IPR014729">
    <property type="entry name" value="Rossmann-like_a/b/a_fold"/>
</dbReference>
<dbReference type="EMBL" id="CP020991">
    <property type="protein sequence ID" value="AUO19098.1"/>
    <property type="molecule type" value="Genomic_DNA"/>
</dbReference>
<evidence type="ECO:0000313" key="2">
    <source>
        <dbReference type="EMBL" id="AUO19098.1"/>
    </source>
</evidence>
<dbReference type="InterPro" id="IPR051599">
    <property type="entry name" value="Cell_Envelope_Assoc"/>
</dbReference>
<accession>A0A2K9P379</accession>
<proteinExistence type="predicted"/>
<reference evidence="2 3" key="1">
    <citation type="submission" date="2017-04" db="EMBL/GenBank/DDBJ databases">
        <title>Monoglobus pectinilyticus 14 draft genome.</title>
        <authorList>
            <person name="Kim C."/>
            <person name="Rosendale D.I."/>
            <person name="Kelly W.J."/>
            <person name="Tannock G.W."/>
            <person name="Patchett M.L."/>
            <person name="Jordens J.Z."/>
        </authorList>
    </citation>
    <scope>NUCLEOTIDE SEQUENCE [LARGE SCALE GENOMIC DNA]</scope>
    <source>
        <strain evidence="2 3">14</strain>
    </source>
</reference>
<name>A0A2K9P379_9FIRM</name>
<dbReference type="AlphaFoldDB" id="A0A2K9P379"/>
<dbReference type="Proteomes" id="UP000235589">
    <property type="component" value="Chromosome"/>
</dbReference>
<gene>
    <name evidence="2" type="ORF">B9O19_00924</name>
</gene>
<keyword evidence="3" id="KW-1185">Reference proteome</keyword>
<feature type="domain" description="DUF218" evidence="1">
    <location>
        <begin position="17"/>
        <end position="151"/>
    </location>
</feature>
<sequence length="190" mass="21735">MPKLSELEIKEIKNIKYLIVLGCRLFGVTPSRCLYERLSAALKLVKVNRDIIIVCSGGQGDNEDTTEARAMKDFFVSNGVEESRIILEPDSHSTYENFEFSKEKILKTGGSIENNSAFVTNSFHVFRSKKIAELIGYKNIVEISAYTPKASKISNYLREGLSIINYYLNLRRKIKKMQKNSRDYGNNIKY</sequence>